<dbReference type="EMBL" id="KF901291">
    <property type="protein sequence ID" value="AIF25462.1"/>
    <property type="molecule type" value="Genomic_DNA"/>
</dbReference>
<dbReference type="AlphaFoldDB" id="A0A075IEV1"/>
<feature type="compositionally biased region" description="Basic residues" evidence="1">
    <location>
        <begin position="159"/>
        <end position="182"/>
    </location>
</feature>
<evidence type="ECO:0008006" key="3">
    <source>
        <dbReference type="Google" id="ProtNLM"/>
    </source>
</evidence>
<reference evidence="2" key="1">
    <citation type="journal article" date="2014" name="Genome Biol. Evol.">
        <title>Pangenome evidence for extensive interdomain horizontal transfer affecting lineage core and shell genes in uncultured planktonic thaumarchaeota and euryarchaeota.</title>
        <authorList>
            <person name="Deschamps P."/>
            <person name="Zivanovic Y."/>
            <person name="Moreira D."/>
            <person name="Rodriguez-Valera F."/>
            <person name="Lopez-Garcia P."/>
        </authorList>
    </citation>
    <scope>NUCLEOTIDE SEQUENCE</scope>
</reference>
<name>A0A075IEV1_9EURY</name>
<evidence type="ECO:0000313" key="2">
    <source>
        <dbReference type="EMBL" id="AIF25462.1"/>
    </source>
</evidence>
<feature type="compositionally biased region" description="Basic and acidic residues" evidence="1">
    <location>
        <begin position="183"/>
        <end position="195"/>
    </location>
</feature>
<proteinExistence type="predicted"/>
<protein>
    <recommendedName>
        <fullName evidence="3">NYN domain-containing protein</fullName>
    </recommendedName>
</protein>
<feature type="region of interest" description="Disordered" evidence="1">
    <location>
        <begin position="156"/>
        <end position="195"/>
    </location>
</feature>
<accession>A0A075IEV1</accession>
<organism evidence="2">
    <name type="scientific">uncultured marine group II/III euryarchaeote SAT1000_51_D10</name>
    <dbReference type="NCBI Taxonomy" id="1456587"/>
    <lineage>
        <taxon>Archaea</taxon>
        <taxon>Methanobacteriati</taxon>
        <taxon>Methanobacteriota</taxon>
        <taxon>environmental samples</taxon>
    </lineage>
</organism>
<evidence type="ECO:0000256" key="1">
    <source>
        <dbReference type="SAM" id="MobiDB-lite"/>
    </source>
</evidence>
<sequence length="396" mass="44468">MRKWFRNWIGSPESPPQAHILFVDGENSPPAPDLMMEAVLSHAGCELDLAFAWAKWYPTSLLLRGLREVGVECIQADEGSNNADIMLSLRAMKEVNKRAGLGQGGIAYVAFGTDKGFSHLLREIRTTKGWKSVYVTSFEDPPSILARSSSEVLYVRRSDGRKKKPVKSLRPKEGRRRRRRPKKEAQSKTLDRSELDTSKKDELEKLLISLIGEGSVNVAALGNRISAYQKNNGLQDTGSKVLLKEFGLTGSLNQVITREFSEKISAEATSFRTSPETGKKIPTSFEYSVKRTTRPDSLSNDVDQVKFINSIEELLSGDDEISVMVIGNRIRKMQEVNEWEELGTRSFLQHHGFSRNFGLLNALKLCFGNQIEIEGNINAQRIKFAGKKNEESLEEE</sequence>